<dbReference type="Proteomes" id="UP001175227">
    <property type="component" value="Unassembled WGS sequence"/>
</dbReference>
<evidence type="ECO:0000313" key="2">
    <source>
        <dbReference type="Proteomes" id="UP001175227"/>
    </source>
</evidence>
<accession>A0AA39NSX4</accession>
<reference evidence="1" key="1">
    <citation type="submission" date="2023-06" db="EMBL/GenBank/DDBJ databases">
        <authorList>
            <consortium name="Lawrence Berkeley National Laboratory"/>
            <person name="Ahrendt S."/>
            <person name="Sahu N."/>
            <person name="Indic B."/>
            <person name="Wong-Bajracharya J."/>
            <person name="Merenyi Z."/>
            <person name="Ke H.-M."/>
            <person name="Monk M."/>
            <person name="Kocsube S."/>
            <person name="Drula E."/>
            <person name="Lipzen A."/>
            <person name="Balint B."/>
            <person name="Henrissat B."/>
            <person name="Andreopoulos B."/>
            <person name="Martin F.M."/>
            <person name="Harder C.B."/>
            <person name="Rigling D."/>
            <person name="Ford K.L."/>
            <person name="Foster G.D."/>
            <person name="Pangilinan J."/>
            <person name="Papanicolaou A."/>
            <person name="Barry K."/>
            <person name="LaButti K."/>
            <person name="Viragh M."/>
            <person name="Koriabine M."/>
            <person name="Yan M."/>
            <person name="Riley R."/>
            <person name="Champramary S."/>
            <person name="Plett K.L."/>
            <person name="Tsai I.J."/>
            <person name="Slot J."/>
            <person name="Sipos G."/>
            <person name="Plett J."/>
            <person name="Nagy L.G."/>
            <person name="Grigoriev I.V."/>
        </authorList>
    </citation>
    <scope>NUCLEOTIDE SEQUENCE</scope>
    <source>
        <strain evidence="1">ICMP 16352</strain>
    </source>
</reference>
<dbReference type="EMBL" id="JAUEPR010000052">
    <property type="protein sequence ID" value="KAK0471265.1"/>
    <property type="molecule type" value="Genomic_DNA"/>
</dbReference>
<organism evidence="1 2">
    <name type="scientific">Armillaria novae-zelandiae</name>
    <dbReference type="NCBI Taxonomy" id="153914"/>
    <lineage>
        <taxon>Eukaryota</taxon>
        <taxon>Fungi</taxon>
        <taxon>Dikarya</taxon>
        <taxon>Basidiomycota</taxon>
        <taxon>Agaricomycotina</taxon>
        <taxon>Agaricomycetes</taxon>
        <taxon>Agaricomycetidae</taxon>
        <taxon>Agaricales</taxon>
        <taxon>Marasmiineae</taxon>
        <taxon>Physalacriaceae</taxon>
        <taxon>Armillaria</taxon>
    </lineage>
</organism>
<protein>
    <recommendedName>
        <fullName evidence="3">Reverse transcriptase zinc-binding domain-containing protein</fullName>
    </recommendedName>
</protein>
<keyword evidence="2" id="KW-1185">Reference proteome</keyword>
<dbReference type="AlphaFoldDB" id="A0AA39NSX4"/>
<name>A0AA39NSX4_9AGAR</name>
<evidence type="ECO:0008006" key="3">
    <source>
        <dbReference type="Google" id="ProtNLM"/>
    </source>
</evidence>
<gene>
    <name evidence="1" type="ORF">IW261DRAFT_1344692</name>
</gene>
<feature type="non-terminal residue" evidence="1">
    <location>
        <position position="1"/>
    </location>
</feature>
<sequence>AIEGARKDQDDSIDLTIDPKIKITGAALNKLTQRRAYKAFRERKNQTLPRRTKTARNIKLAIEGAKDSFGTGTTESAVWKSIRHRDIERSTRYFLWMTMHDAYRIGAKWLNFAPQYHVRAYCTHCHNDIESMGHILTECSSPGQNEIWELTKGILEKRDIPWHGPGMSNILACTSPAFKSQSGHKESGKEHFFKIVVSSSVQTIWNARCERVIQRENAPFTPDEIRNRWKKKINRRLELDCLMTRERFGKKALGKDLVLRTWAGSILNEHQLPSDWTEVDGVLVGIG</sequence>
<comment type="caution">
    <text evidence="1">The sequence shown here is derived from an EMBL/GenBank/DDBJ whole genome shotgun (WGS) entry which is preliminary data.</text>
</comment>
<evidence type="ECO:0000313" key="1">
    <source>
        <dbReference type="EMBL" id="KAK0471265.1"/>
    </source>
</evidence>
<proteinExistence type="predicted"/>